<dbReference type="PANTHER" id="PTHR24096:SF267">
    <property type="entry name" value="MALONATE--COA LIGASE ACSF3, MITOCHONDRIAL"/>
    <property type="match status" value="1"/>
</dbReference>
<dbReference type="OrthoDB" id="10253869at2759"/>
<dbReference type="GO" id="GO:0044550">
    <property type="term" value="P:secondary metabolite biosynthetic process"/>
    <property type="evidence" value="ECO:0007669"/>
    <property type="project" value="UniProtKB-ARBA"/>
</dbReference>
<accession>A0A1V6R2B1</accession>
<evidence type="ECO:0000259" key="1">
    <source>
        <dbReference type="PROSITE" id="PS50075"/>
    </source>
</evidence>
<dbReference type="PROSITE" id="PS00455">
    <property type="entry name" value="AMP_BINDING"/>
    <property type="match status" value="1"/>
</dbReference>
<dbReference type="Pfam" id="PF00501">
    <property type="entry name" value="AMP-binding"/>
    <property type="match status" value="1"/>
</dbReference>
<dbReference type="Proteomes" id="UP000191518">
    <property type="component" value="Unassembled WGS sequence"/>
</dbReference>
<dbReference type="Gene3D" id="3.40.50.1820">
    <property type="entry name" value="alpha/beta hydrolase"/>
    <property type="match status" value="1"/>
</dbReference>
<protein>
    <recommendedName>
        <fullName evidence="1">Carrier domain-containing protein</fullName>
    </recommendedName>
</protein>
<dbReference type="Pfam" id="PF00550">
    <property type="entry name" value="PP-binding"/>
    <property type="match status" value="1"/>
</dbReference>
<dbReference type="InterPro" id="IPR045851">
    <property type="entry name" value="AMP-bd_C_sf"/>
</dbReference>
<reference evidence="3" key="1">
    <citation type="journal article" date="2017" name="Nat. Microbiol.">
        <title>Global analysis of biosynthetic gene clusters reveals vast potential of secondary metabolite production in Penicillium species.</title>
        <authorList>
            <person name="Nielsen J.C."/>
            <person name="Grijseels S."/>
            <person name="Prigent S."/>
            <person name="Ji B."/>
            <person name="Dainat J."/>
            <person name="Nielsen K.F."/>
            <person name="Frisvad J.C."/>
            <person name="Workman M."/>
            <person name="Nielsen J."/>
        </authorList>
    </citation>
    <scope>NUCLEOTIDE SEQUENCE [LARGE SCALE GENOMIC DNA]</scope>
    <source>
        <strain evidence="3">IBT 29486</strain>
    </source>
</reference>
<sequence>MAFTNLTLLLEAVADQEGSGNIICYPPQNTTKPKSYSYHQLLQAAQKASWALRCKQEVFPRGRVILIHLDTHWESIVWFWAVTLAGCIPAMSTSLSNNPTARISHLEHLTTTLKHPGCLTTAAKLSEFGGQDDITPIAVESLDMDNAPIAELLDVYRDAKPADIAILMLTSGSTSHAKAVILTHKQIFTALASKYKVVPLPDETSFLNWVRCDHVAAILEIHLQALFARQDQVHVQAADILSHPLAFLDIVNRHRVSRTFAPNFFLARIRAALEGHGDRCIAYNWDLTCLRYIASGGEANVTKTGAAVAKLLARYGAPETVIATGFGMTETCGGAIYNLDFPRYDLDRGLEFASTGKCMPGLIMRVTTVADHTIAPTGVVGNLELTGPILFEGYFNNSAANEQSFTSDGWFRTGDLASMDDQGNLHMMGRAKEAMIVNGVKYSPQEIETALDEPGKIPGLVPSFTCCFSSFPAGGDTEVICVVYLPSYAPDDSTARATTADAIAKIAMMSTGSRPQVLPLERSQLQKSALGKLSRTKIKMAFERGEYGTNQEINSQAIKLHRATSHVHPANELEKHLLTLFIESLDLPEDEFDVRSSLFDMGVTSVELIKLKKSIEEKLGLSYEIPIITLMVNPTVRDLASALEDQHGHHKRDEYNPVVTLQAHGDRAPLWLVHPGVGEVLVFLNLAKFLVDRKVYALRARGFNEGEQPFETITEVVSTYHAAIKRNQPRGPYALAGYSYGTMLAFEVGKVLESHGDEVRFLGSFNLPPHIKSRMRQLDYKECLLHLSYFLDLMTEDRARELAAELQGATREAALAKVMAEANQDRLIELALTPDALTKWATLAFALQRMAVDYDPTSSIASIDVFYCNPLAVAASSKAQWLSEYLSQWKHFSRAPPCFHDVGGAHYTMLGPEHVFGFQKTLRSALDARGI</sequence>
<evidence type="ECO:0000313" key="2">
    <source>
        <dbReference type="EMBL" id="OQD95356.1"/>
    </source>
</evidence>
<dbReference type="Gene3D" id="3.40.50.12780">
    <property type="entry name" value="N-terminal domain of ligase-like"/>
    <property type="match status" value="1"/>
</dbReference>
<name>A0A1V6R2B1_9EURO</name>
<dbReference type="Gene3D" id="1.10.1200.10">
    <property type="entry name" value="ACP-like"/>
    <property type="match status" value="1"/>
</dbReference>
<proteinExistence type="predicted"/>
<dbReference type="GO" id="GO:0031957">
    <property type="term" value="F:very long-chain fatty acid-CoA ligase activity"/>
    <property type="evidence" value="ECO:0007669"/>
    <property type="project" value="TreeGrafter"/>
</dbReference>
<dbReference type="InterPro" id="IPR020845">
    <property type="entry name" value="AMP-binding_CS"/>
</dbReference>
<dbReference type="Gene3D" id="3.30.300.30">
    <property type="match status" value="1"/>
</dbReference>
<dbReference type="AlphaFoldDB" id="A0A1V6R2B1"/>
<dbReference type="InterPro" id="IPR001031">
    <property type="entry name" value="Thioesterase"/>
</dbReference>
<dbReference type="EMBL" id="MDYP01000113">
    <property type="protein sequence ID" value="OQD95356.1"/>
    <property type="molecule type" value="Genomic_DNA"/>
</dbReference>
<keyword evidence="3" id="KW-1185">Reference proteome</keyword>
<dbReference type="InterPro" id="IPR042099">
    <property type="entry name" value="ANL_N_sf"/>
</dbReference>
<dbReference type="GO" id="GO:0017000">
    <property type="term" value="P:antibiotic biosynthetic process"/>
    <property type="evidence" value="ECO:0007669"/>
    <property type="project" value="UniProtKB-ARBA"/>
</dbReference>
<feature type="domain" description="Carrier" evidence="1">
    <location>
        <begin position="568"/>
        <end position="647"/>
    </location>
</feature>
<dbReference type="InterPro" id="IPR000873">
    <property type="entry name" value="AMP-dep_synth/lig_dom"/>
</dbReference>
<organism evidence="2 3">
    <name type="scientific">Penicillium vulpinum</name>
    <dbReference type="NCBI Taxonomy" id="29845"/>
    <lineage>
        <taxon>Eukaryota</taxon>
        <taxon>Fungi</taxon>
        <taxon>Dikarya</taxon>
        <taxon>Ascomycota</taxon>
        <taxon>Pezizomycotina</taxon>
        <taxon>Eurotiomycetes</taxon>
        <taxon>Eurotiomycetidae</taxon>
        <taxon>Eurotiales</taxon>
        <taxon>Aspergillaceae</taxon>
        <taxon>Penicillium</taxon>
    </lineage>
</organism>
<dbReference type="InterPro" id="IPR036736">
    <property type="entry name" value="ACP-like_sf"/>
</dbReference>
<dbReference type="Pfam" id="PF00975">
    <property type="entry name" value="Thioesterase"/>
    <property type="match status" value="1"/>
</dbReference>
<gene>
    <name evidence="2" type="ORF">PENVUL_c114G09340</name>
</gene>
<dbReference type="PROSITE" id="PS50075">
    <property type="entry name" value="CARRIER"/>
    <property type="match status" value="1"/>
</dbReference>
<dbReference type="InterPro" id="IPR009081">
    <property type="entry name" value="PP-bd_ACP"/>
</dbReference>
<dbReference type="SUPFAM" id="SSF47336">
    <property type="entry name" value="ACP-like"/>
    <property type="match status" value="1"/>
</dbReference>
<dbReference type="SUPFAM" id="SSF53474">
    <property type="entry name" value="alpha/beta-Hydrolases"/>
    <property type="match status" value="1"/>
</dbReference>
<dbReference type="InterPro" id="IPR029058">
    <property type="entry name" value="AB_hydrolase_fold"/>
</dbReference>
<dbReference type="SUPFAM" id="SSF56801">
    <property type="entry name" value="Acetyl-CoA synthetase-like"/>
    <property type="match status" value="1"/>
</dbReference>
<dbReference type="GO" id="GO:0006633">
    <property type="term" value="P:fatty acid biosynthetic process"/>
    <property type="evidence" value="ECO:0007669"/>
    <property type="project" value="TreeGrafter"/>
</dbReference>
<evidence type="ECO:0000313" key="3">
    <source>
        <dbReference type="Proteomes" id="UP000191518"/>
    </source>
</evidence>
<comment type="caution">
    <text evidence="2">The sequence shown here is derived from an EMBL/GenBank/DDBJ whole genome shotgun (WGS) entry which is preliminary data.</text>
</comment>
<dbReference type="STRING" id="29845.A0A1V6R2B1"/>
<dbReference type="PANTHER" id="PTHR24096">
    <property type="entry name" value="LONG-CHAIN-FATTY-ACID--COA LIGASE"/>
    <property type="match status" value="1"/>
</dbReference>